<comment type="caution">
    <text evidence="4">The sequence shown here is derived from an EMBL/GenBank/DDBJ whole genome shotgun (WGS) entry which is preliminary data.</text>
</comment>
<feature type="region of interest" description="Disordered" evidence="1">
    <location>
        <begin position="1"/>
        <end position="24"/>
    </location>
</feature>
<keyword evidence="5" id="KW-1185">Reference proteome</keyword>
<keyword evidence="4" id="KW-0378">Hydrolase</keyword>
<keyword evidence="2" id="KW-1133">Transmembrane helix</keyword>
<dbReference type="EMBL" id="JACOGC010000001">
    <property type="protein sequence ID" value="MBC3883628.1"/>
    <property type="molecule type" value="Genomic_DNA"/>
</dbReference>
<evidence type="ECO:0000313" key="5">
    <source>
        <dbReference type="Proteomes" id="UP000613113"/>
    </source>
</evidence>
<feature type="transmembrane region" description="Helical" evidence="2">
    <location>
        <begin position="123"/>
        <end position="139"/>
    </location>
</feature>
<keyword evidence="2" id="KW-0472">Membrane</keyword>
<feature type="domain" description="CAAX prenyl protease 2/Lysostaphin resistance protein A-like" evidence="3">
    <location>
        <begin position="97"/>
        <end position="249"/>
    </location>
</feature>
<gene>
    <name evidence="4" type="ORF">H8K27_00635</name>
</gene>
<feature type="transmembrane region" description="Helical" evidence="2">
    <location>
        <begin position="182"/>
        <end position="202"/>
    </location>
</feature>
<keyword evidence="4" id="KW-0645">Protease</keyword>
<keyword evidence="2" id="KW-0812">Transmembrane</keyword>
<dbReference type="RefSeq" id="WP_186861312.1">
    <property type="nucleotide sequence ID" value="NZ_JACOGC010000001.1"/>
</dbReference>
<evidence type="ECO:0000259" key="3">
    <source>
        <dbReference type="Pfam" id="PF02517"/>
    </source>
</evidence>
<feature type="transmembrane region" description="Helical" evidence="2">
    <location>
        <begin position="62"/>
        <end position="84"/>
    </location>
</feature>
<dbReference type="InterPro" id="IPR003675">
    <property type="entry name" value="Rce1/LyrA-like_dom"/>
</dbReference>
<feature type="transmembrane region" description="Helical" evidence="2">
    <location>
        <begin position="242"/>
        <end position="262"/>
    </location>
</feature>
<evidence type="ECO:0000256" key="1">
    <source>
        <dbReference type="SAM" id="MobiDB-lite"/>
    </source>
</evidence>
<accession>A0ABR6YID9</accession>
<name>A0ABR6YID9_9BURK</name>
<sequence length="263" mass="29557">MNLPTQLVSEAHPDRPRTSGAEPAPVSWHWRHELQQFVRFVRHPWRGRPEAAQPATVHARRLLLMLALCYGFILCIALPFNAGLSWLGLDSDEEPLSFLFFVVAVGVAPVIEELIFRAGLRQAAYTLFIGPSLIASIFGSWPLMLVLGGFGTCCAIIDRLWQNRLSAGELRLLKLRRARRFLRRYPLIFWIYSIGFGLAHIHHFFGDGWLVLALPLAVGAQTFAGVALGYLRLRYGLAQSMLLHALYNLTACVLALMVARIWA</sequence>
<proteinExistence type="predicted"/>
<organism evidence="4 5">
    <name type="scientific">Undibacterium griseum</name>
    <dbReference type="NCBI Taxonomy" id="2762295"/>
    <lineage>
        <taxon>Bacteria</taxon>
        <taxon>Pseudomonadati</taxon>
        <taxon>Pseudomonadota</taxon>
        <taxon>Betaproteobacteria</taxon>
        <taxon>Burkholderiales</taxon>
        <taxon>Oxalobacteraceae</taxon>
        <taxon>Undibacterium</taxon>
    </lineage>
</organism>
<protein>
    <submittedName>
        <fullName evidence="4">CPBP family intramembrane metalloprotease</fullName>
    </submittedName>
</protein>
<evidence type="ECO:0000313" key="4">
    <source>
        <dbReference type="EMBL" id="MBC3883628.1"/>
    </source>
</evidence>
<feature type="transmembrane region" description="Helical" evidence="2">
    <location>
        <begin position="96"/>
        <end position="116"/>
    </location>
</feature>
<feature type="transmembrane region" description="Helical" evidence="2">
    <location>
        <begin position="208"/>
        <end position="230"/>
    </location>
</feature>
<dbReference type="Pfam" id="PF02517">
    <property type="entry name" value="Rce1-like"/>
    <property type="match status" value="1"/>
</dbReference>
<reference evidence="4 5" key="1">
    <citation type="submission" date="2020-08" db="EMBL/GenBank/DDBJ databases">
        <title>Novel species isolated from subtropical streams in China.</title>
        <authorList>
            <person name="Lu H."/>
        </authorList>
    </citation>
    <scope>NUCLEOTIDE SEQUENCE [LARGE SCALE GENOMIC DNA]</scope>
    <source>
        <strain evidence="4 5">FT31W</strain>
    </source>
</reference>
<evidence type="ECO:0000256" key="2">
    <source>
        <dbReference type="SAM" id="Phobius"/>
    </source>
</evidence>
<dbReference type="Proteomes" id="UP000613113">
    <property type="component" value="Unassembled WGS sequence"/>
</dbReference>
<dbReference type="GO" id="GO:0008237">
    <property type="term" value="F:metallopeptidase activity"/>
    <property type="evidence" value="ECO:0007669"/>
    <property type="project" value="UniProtKB-KW"/>
</dbReference>
<keyword evidence="4" id="KW-0482">Metalloprotease</keyword>